<dbReference type="Pfam" id="PF07690">
    <property type="entry name" value="MFS_1"/>
    <property type="match status" value="1"/>
</dbReference>
<dbReference type="PROSITE" id="PS50850">
    <property type="entry name" value="MFS"/>
    <property type="match status" value="1"/>
</dbReference>
<gene>
    <name evidence="7" type="ORF">KK488_10165</name>
</gene>
<evidence type="ECO:0000313" key="7">
    <source>
        <dbReference type="EMBL" id="MBT2187308.1"/>
    </source>
</evidence>
<dbReference type="PANTHER" id="PTHR23508">
    <property type="entry name" value="CARBOXYLIC ACID TRANSPORTER PROTEIN HOMOLOG"/>
    <property type="match status" value="1"/>
</dbReference>
<accession>A0A9X1DD33</accession>
<evidence type="ECO:0000259" key="6">
    <source>
        <dbReference type="PROSITE" id="PS50850"/>
    </source>
</evidence>
<dbReference type="SUPFAM" id="SSF103473">
    <property type="entry name" value="MFS general substrate transporter"/>
    <property type="match status" value="1"/>
</dbReference>
<keyword evidence="8" id="KW-1185">Reference proteome</keyword>
<dbReference type="PANTHER" id="PTHR23508:SF10">
    <property type="entry name" value="CARBOXYLIC ACID TRANSPORTER PROTEIN HOMOLOG"/>
    <property type="match status" value="1"/>
</dbReference>
<organism evidence="7 8">
    <name type="scientific">Sphingobium nicotianae</name>
    <dbReference type="NCBI Taxonomy" id="2782607"/>
    <lineage>
        <taxon>Bacteria</taxon>
        <taxon>Pseudomonadati</taxon>
        <taxon>Pseudomonadota</taxon>
        <taxon>Alphaproteobacteria</taxon>
        <taxon>Sphingomonadales</taxon>
        <taxon>Sphingomonadaceae</taxon>
        <taxon>Sphingobium</taxon>
    </lineage>
</organism>
<evidence type="ECO:0000256" key="1">
    <source>
        <dbReference type="ARBA" id="ARBA00004141"/>
    </source>
</evidence>
<feature type="transmembrane region" description="Helical" evidence="5">
    <location>
        <begin position="303"/>
        <end position="325"/>
    </location>
</feature>
<feature type="transmembrane region" description="Helical" evidence="5">
    <location>
        <begin position="69"/>
        <end position="89"/>
    </location>
</feature>
<dbReference type="InterPro" id="IPR020846">
    <property type="entry name" value="MFS_dom"/>
</dbReference>
<dbReference type="AlphaFoldDB" id="A0A9X1DD33"/>
<dbReference type="InterPro" id="IPR011701">
    <property type="entry name" value="MFS"/>
</dbReference>
<dbReference type="GO" id="GO:0046943">
    <property type="term" value="F:carboxylic acid transmembrane transporter activity"/>
    <property type="evidence" value="ECO:0007669"/>
    <property type="project" value="TreeGrafter"/>
</dbReference>
<dbReference type="Proteomes" id="UP001138757">
    <property type="component" value="Unassembled WGS sequence"/>
</dbReference>
<dbReference type="Gene3D" id="1.20.1250.20">
    <property type="entry name" value="MFS general substrate transporter like domains"/>
    <property type="match status" value="1"/>
</dbReference>
<dbReference type="RefSeq" id="WP_214623142.1">
    <property type="nucleotide sequence ID" value="NZ_JAHGAW010000006.1"/>
</dbReference>
<feature type="transmembrane region" description="Helical" evidence="5">
    <location>
        <begin position="101"/>
        <end position="120"/>
    </location>
</feature>
<feature type="transmembrane region" description="Helical" evidence="5">
    <location>
        <begin position="398"/>
        <end position="418"/>
    </location>
</feature>
<dbReference type="EMBL" id="JAHGAW010000006">
    <property type="protein sequence ID" value="MBT2187308.1"/>
    <property type="molecule type" value="Genomic_DNA"/>
</dbReference>
<feature type="transmembrane region" description="Helical" evidence="5">
    <location>
        <begin position="33"/>
        <end position="57"/>
    </location>
</feature>
<keyword evidence="2 5" id="KW-0812">Transmembrane</keyword>
<proteinExistence type="predicted"/>
<feature type="transmembrane region" description="Helical" evidence="5">
    <location>
        <begin position="159"/>
        <end position="177"/>
    </location>
</feature>
<evidence type="ECO:0000256" key="4">
    <source>
        <dbReference type="ARBA" id="ARBA00023136"/>
    </source>
</evidence>
<evidence type="ECO:0000313" key="8">
    <source>
        <dbReference type="Proteomes" id="UP001138757"/>
    </source>
</evidence>
<protein>
    <submittedName>
        <fullName evidence="7">MFS transporter</fullName>
    </submittedName>
</protein>
<feature type="transmembrane region" description="Helical" evidence="5">
    <location>
        <begin position="273"/>
        <end position="291"/>
    </location>
</feature>
<feature type="transmembrane region" description="Helical" evidence="5">
    <location>
        <begin position="126"/>
        <end position="147"/>
    </location>
</feature>
<keyword evidence="3 5" id="KW-1133">Transmembrane helix</keyword>
<comment type="subcellular location">
    <subcellularLocation>
        <location evidence="1">Membrane</location>
        <topology evidence="1">Multi-pass membrane protein</topology>
    </subcellularLocation>
</comment>
<feature type="transmembrane region" description="Helical" evidence="5">
    <location>
        <begin position="424"/>
        <end position="446"/>
    </location>
</feature>
<feature type="domain" description="Major facilitator superfamily (MFS) profile" evidence="6">
    <location>
        <begin position="35"/>
        <end position="450"/>
    </location>
</feature>
<evidence type="ECO:0000256" key="2">
    <source>
        <dbReference type="ARBA" id="ARBA00022692"/>
    </source>
</evidence>
<evidence type="ECO:0000256" key="5">
    <source>
        <dbReference type="SAM" id="Phobius"/>
    </source>
</evidence>
<feature type="transmembrane region" description="Helical" evidence="5">
    <location>
        <begin position="362"/>
        <end position="386"/>
    </location>
</feature>
<evidence type="ECO:0000256" key="3">
    <source>
        <dbReference type="ARBA" id="ARBA00022989"/>
    </source>
</evidence>
<feature type="transmembrane region" description="Helical" evidence="5">
    <location>
        <begin position="337"/>
        <end position="356"/>
    </location>
</feature>
<name>A0A9X1DD33_9SPHN</name>
<dbReference type="GO" id="GO:0005886">
    <property type="term" value="C:plasma membrane"/>
    <property type="evidence" value="ECO:0007669"/>
    <property type="project" value="TreeGrafter"/>
</dbReference>
<sequence length="462" mass="48412">MTGAQPDSMPTSIPQSMDADTFVDGLALNRFHIIVIALCTLLTAIDGYELYVVGWVLPLLAKDFHVAPAAVTAAMIAQQTGMLIGAFLIPPFADRLGRPRVLLICYAGMMVAALGILTAHTLPVFAAWRFFAGLCGTAMIPILVTIASETAPKRLRGTMSAITVSGTMLGSLFGAIMQAVVLEPFGWRGAFWIAAALPAIMLPLVHFLLPESLRARAGRNPDDPAIQTLARAMQPRGAPPVTIVATPRPAQTGGATKALVAEILGPDMRVRTLLMWAITISSFVFITAGVWKTTIFKEVLGLSWQMVAAVNATETTAGVLGTLSIGFFIDRLGFKRVMVATFLTAALGCALIGVTAPGPLMFVALVMLGMCQHGGQAGVAALAAALYPSRYRATGVGWAYGAGRVASIFAPLFGAFVLSEGFGAAGIFAMLALPLASAGLFSLWLMSLNGAPRIQRAALAHG</sequence>
<dbReference type="InterPro" id="IPR036259">
    <property type="entry name" value="MFS_trans_sf"/>
</dbReference>
<keyword evidence="4 5" id="KW-0472">Membrane</keyword>
<reference evidence="7" key="1">
    <citation type="submission" date="2021-05" db="EMBL/GenBank/DDBJ databases">
        <title>Genome of Sphingobium sp. strain.</title>
        <authorList>
            <person name="Fan R."/>
        </authorList>
    </citation>
    <scope>NUCLEOTIDE SEQUENCE</scope>
    <source>
        <strain evidence="7">H33</strain>
    </source>
</reference>
<comment type="caution">
    <text evidence="7">The sequence shown here is derived from an EMBL/GenBank/DDBJ whole genome shotgun (WGS) entry which is preliminary data.</text>
</comment>
<feature type="transmembrane region" description="Helical" evidence="5">
    <location>
        <begin position="189"/>
        <end position="209"/>
    </location>
</feature>